<reference evidence="1 2" key="1">
    <citation type="submission" date="2018-10" db="EMBL/GenBank/DDBJ databases">
        <title>Genomic Encyclopedia of Archaeal and Bacterial Type Strains, Phase II (KMG-II): from individual species to whole genera.</title>
        <authorList>
            <person name="Goeker M."/>
        </authorList>
    </citation>
    <scope>NUCLEOTIDE SEQUENCE [LARGE SCALE GENOMIC DNA]</scope>
    <source>
        <strain evidence="1 2">DSM 14954</strain>
    </source>
</reference>
<dbReference type="Proteomes" id="UP000278962">
    <property type="component" value="Unassembled WGS sequence"/>
</dbReference>
<dbReference type="RefSeq" id="WP_121254434.1">
    <property type="nucleotide sequence ID" value="NZ_RBIL01000002.1"/>
</dbReference>
<gene>
    <name evidence="1" type="ORF">C8N24_4597</name>
</gene>
<sequence length="293" mass="31707">MRVIWADEPGPFTAKLLFRVGAHDGLTLAPLRVVERAFWDVTRPAGESSAGRLFTSWQAEGDREEVLTHLELVAAVLAEMPYPTRGTERSPSFLDRLLHARFEAPAEIAGDGWFTRGNAAVWMSGEPPADFALPLPDGPRKPVAPIRPRAVPLRVEGGFAAVSAVADWSPATRVAVELLRARLGRALPWPALVAEGVATRLDIRLAHVFVGCHCPPRASRYVHERLQEVLAAPPTAPELADQREPAPRGLERLDHEARHALLGLPPRTDAAGVDAVAAVLEAVRDTALVLSPV</sequence>
<keyword evidence="2" id="KW-1185">Reference proteome</keyword>
<organism evidence="1 2">
    <name type="scientific">Solirubrobacter pauli</name>
    <dbReference type="NCBI Taxonomy" id="166793"/>
    <lineage>
        <taxon>Bacteria</taxon>
        <taxon>Bacillati</taxon>
        <taxon>Actinomycetota</taxon>
        <taxon>Thermoleophilia</taxon>
        <taxon>Solirubrobacterales</taxon>
        <taxon>Solirubrobacteraceae</taxon>
        <taxon>Solirubrobacter</taxon>
    </lineage>
</organism>
<evidence type="ECO:0000313" key="2">
    <source>
        <dbReference type="Proteomes" id="UP000278962"/>
    </source>
</evidence>
<comment type="caution">
    <text evidence="1">The sequence shown here is derived from an EMBL/GenBank/DDBJ whole genome shotgun (WGS) entry which is preliminary data.</text>
</comment>
<accession>A0A660L042</accession>
<proteinExistence type="predicted"/>
<evidence type="ECO:0000313" key="1">
    <source>
        <dbReference type="EMBL" id="RKQ86584.1"/>
    </source>
</evidence>
<dbReference type="EMBL" id="RBIL01000002">
    <property type="protein sequence ID" value="RKQ86584.1"/>
    <property type="molecule type" value="Genomic_DNA"/>
</dbReference>
<dbReference type="AlphaFoldDB" id="A0A660L042"/>
<protein>
    <submittedName>
        <fullName evidence="1">Uncharacterized protein</fullName>
    </submittedName>
</protein>
<name>A0A660L042_9ACTN</name>
<dbReference type="OrthoDB" id="3798591at2"/>